<evidence type="ECO:0000256" key="1">
    <source>
        <dbReference type="SAM" id="MobiDB-lite"/>
    </source>
</evidence>
<organism evidence="2 3">
    <name type="scientific">Solanum verrucosum</name>
    <dbReference type="NCBI Taxonomy" id="315347"/>
    <lineage>
        <taxon>Eukaryota</taxon>
        <taxon>Viridiplantae</taxon>
        <taxon>Streptophyta</taxon>
        <taxon>Embryophyta</taxon>
        <taxon>Tracheophyta</taxon>
        <taxon>Spermatophyta</taxon>
        <taxon>Magnoliopsida</taxon>
        <taxon>eudicotyledons</taxon>
        <taxon>Gunneridae</taxon>
        <taxon>Pentapetalae</taxon>
        <taxon>asterids</taxon>
        <taxon>lamiids</taxon>
        <taxon>Solanales</taxon>
        <taxon>Solanaceae</taxon>
        <taxon>Solanoideae</taxon>
        <taxon>Solaneae</taxon>
        <taxon>Solanum</taxon>
    </lineage>
</organism>
<sequence length="43" mass="4810">MGGCLTGDGEQRRDEEEEKRVGCGGSRGKKNEEFRFGCFGRLK</sequence>
<feature type="compositionally biased region" description="Basic and acidic residues" evidence="1">
    <location>
        <begin position="9"/>
        <end position="21"/>
    </location>
</feature>
<evidence type="ECO:0000313" key="2">
    <source>
        <dbReference type="EMBL" id="WMV33643.1"/>
    </source>
</evidence>
<evidence type="ECO:0000313" key="3">
    <source>
        <dbReference type="Proteomes" id="UP001234989"/>
    </source>
</evidence>
<reference evidence="2" key="1">
    <citation type="submission" date="2023-08" db="EMBL/GenBank/DDBJ databases">
        <title>A de novo genome assembly of Solanum verrucosum Schlechtendal, a Mexican diploid species geographically isolated from the other diploid A-genome species in potato relatives.</title>
        <authorList>
            <person name="Hosaka K."/>
        </authorList>
    </citation>
    <scope>NUCLEOTIDE SEQUENCE</scope>
    <source>
        <tissue evidence="2">Young leaves</tissue>
    </source>
</reference>
<dbReference type="AlphaFoldDB" id="A0AAF0R2W4"/>
<keyword evidence="3" id="KW-1185">Reference proteome</keyword>
<feature type="region of interest" description="Disordered" evidence="1">
    <location>
        <begin position="1"/>
        <end position="32"/>
    </location>
</feature>
<protein>
    <submittedName>
        <fullName evidence="2">Uncharacterized protein</fullName>
    </submittedName>
</protein>
<accession>A0AAF0R2W4</accession>
<dbReference type="EMBL" id="CP133617">
    <property type="protein sequence ID" value="WMV33643.1"/>
    <property type="molecule type" value="Genomic_DNA"/>
</dbReference>
<proteinExistence type="predicted"/>
<gene>
    <name evidence="2" type="ORF">MTR67_027028</name>
</gene>
<dbReference type="Proteomes" id="UP001234989">
    <property type="component" value="Chromosome 6"/>
</dbReference>
<name>A0AAF0R2W4_SOLVR</name>